<evidence type="ECO:0000313" key="2">
    <source>
        <dbReference type="Proteomes" id="UP000438983"/>
    </source>
</evidence>
<dbReference type="RefSeq" id="WP_125869317.1">
    <property type="nucleotide sequence ID" value="NZ_CP046903.1"/>
</dbReference>
<dbReference type="Proteomes" id="UP000438983">
    <property type="component" value="Plasmid p1_PM101005"/>
</dbReference>
<dbReference type="OrthoDB" id="9153664at2"/>
<accession>A0A6I6LVT8</accession>
<sequence>MATGSSEGKMICFVTDVNAGEPDILVTIANGPLEICDLRGTRIHAEPAPASGWTHEALLAIAGLLKDRTQDGADAFIAGEWVGSTEV</sequence>
<protein>
    <submittedName>
        <fullName evidence="1">Uncharacterized protein</fullName>
    </submittedName>
</protein>
<geneLocation type="plasmid" evidence="2">
    <name>p1_pm101005</name>
</geneLocation>
<evidence type="ECO:0000313" key="1">
    <source>
        <dbReference type="EMBL" id="QGZ32827.1"/>
    </source>
</evidence>
<name>A0A6I6LVT8_STUST</name>
<reference evidence="1 2" key="1">
    <citation type="submission" date="2019-12" db="EMBL/GenBank/DDBJ databases">
        <title>Complete genome sequence of Pseudomonas stutzeri.</title>
        <authorList>
            <person name="Lim S.R."/>
            <person name="Kim J.H."/>
        </authorList>
    </citation>
    <scope>NUCLEOTIDE SEQUENCE [LARGE SCALE GENOMIC DNA]</scope>
    <source>
        <strain evidence="1 2">PM101005</strain>
        <plasmid evidence="2">p1_pm101005</plasmid>
    </source>
</reference>
<dbReference type="EMBL" id="CP046903">
    <property type="protein sequence ID" value="QGZ32827.1"/>
    <property type="molecule type" value="Genomic_DNA"/>
</dbReference>
<proteinExistence type="predicted"/>
<organism evidence="1 2">
    <name type="scientific">Stutzerimonas stutzeri</name>
    <name type="common">Pseudomonas stutzeri</name>
    <dbReference type="NCBI Taxonomy" id="316"/>
    <lineage>
        <taxon>Bacteria</taxon>
        <taxon>Pseudomonadati</taxon>
        <taxon>Pseudomonadota</taxon>
        <taxon>Gammaproteobacteria</taxon>
        <taxon>Pseudomonadales</taxon>
        <taxon>Pseudomonadaceae</taxon>
        <taxon>Stutzerimonas</taxon>
    </lineage>
</organism>
<keyword evidence="1" id="KW-0614">Plasmid</keyword>
<gene>
    <name evidence="1" type="ORF">GQA94_22115</name>
</gene>
<dbReference type="AlphaFoldDB" id="A0A6I6LVT8"/>